<evidence type="ECO:0000313" key="7">
    <source>
        <dbReference type="Proteomes" id="UP000563524"/>
    </source>
</evidence>
<dbReference type="GO" id="GO:1905039">
    <property type="term" value="P:carboxylic acid transmembrane transport"/>
    <property type="evidence" value="ECO:0007669"/>
    <property type="project" value="UniProtKB-ARBA"/>
</dbReference>
<feature type="transmembrane region" description="Helical" evidence="5">
    <location>
        <begin position="378"/>
        <end position="400"/>
    </location>
</feature>
<dbReference type="Pfam" id="PF00939">
    <property type="entry name" value="Na_sulph_symp"/>
    <property type="match status" value="1"/>
</dbReference>
<dbReference type="Proteomes" id="UP000563524">
    <property type="component" value="Unassembled WGS sequence"/>
</dbReference>
<sequence length="493" mass="49981">MGEEADGTGGQSDRTARGLGLVLGVAAFVTLLLLPLPGELSFDARVILALLALMACWWVFEAIPIPITSLSPLVVLPLFGVTSMGEASAPYFSPIIVLLLGGFIVARSVERWNLHERLALLTVSRAGAGARGMIAGFLCASALLSAWISNTATTIMLMPVALSVAASLGARRGASDPLSVGLILAVAYGASIGGLATPIGTPTNLIVLGGLEAAGHGHIGFPAWMAFGVPTVALLLGAAYLVLSRLRGVQHAAHGGEARALVRERLAALGAWSVPERRTLIVLGVLAFFWIARGVLQSVEIGGVAPLAGLSDAGIAVAGAIAVFLVPSGSMKERGTALLDWEGAVRLPWGVVLLFGGGLSLASAVTATGLGAAMASGFVGLGSLPAVLVILVLTTFVIFATELTSNVATAAALTPVIVAMAAGAGLVAEEIAMPVALAATCAFMFPMATAPNAIAYATGELSIARMARIGLRLNLIGILIITAVARFLVPAVT</sequence>
<keyword evidence="4 5" id="KW-0472">Membrane</keyword>
<dbReference type="CDD" id="cd01115">
    <property type="entry name" value="SLC13_permease"/>
    <property type="match status" value="1"/>
</dbReference>
<organism evidence="6 7">
    <name type="scientific">Parvularcula dongshanensis</name>
    <dbReference type="NCBI Taxonomy" id="1173995"/>
    <lineage>
        <taxon>Bacteria</taxon>
        <taxon>Pseudomonadati</taxon>
        <taxon>Pseudomonadota</taxon>
        <taxon>Alphaproteobacteria</taxon>
        <taxon>Parvularculales</taxon>
        <taxon>Parvularculaceae</taxon>
        <taxon>Parvularcula</taxon>
    </lineage>
</organism>
<feature type="transmembrane region" description="Helical" evidence="5">
    <location>
        <begin position="305"/>
        <end position="326"/>
    </location>
</feature>
<feature type="transmembrane region" description="Helical" evidence="5">
    <location>
        <begin position="46"/>
        <end position="67"/>
    </location>
</feature>
<feature type="transmembrane region" description="Helical" evidence="5">
    <location>
        <begin position="16"/>
        <end position="34"/>
    </location>
</feature>
<feature type="transmembrane region" description="Helical" evidence="5">
    <location>
        <begin position="87"/>
        <end position="107"/>
    </location>
</feature>
<dbReference type="EMBL" id="JACHOB010000005">
    <property type="protein sequence ID" value="MBB4659901.1"/>
    <property type="molecule type" value="Genomic_DNA"/>
</dbReference>
<dbReference type="InterPro" id="IPR001898">
    <property type="entry name" value="SLC13A/DASS"/>
</dbReference>
<accession>A0A840I6M0</accession>
<name>A0A840I6M0_9PROT</name>
<gene>
    <name evidence="6" type="ORF">GGQ59_002442</name>
</gene>
<dbReference type="GO" id="GO:0005886">
    <property type="term" value="C:plasma membrane"/>
    <property type="evidence" value="ECO:0007669"/>
    <property type="project" value="TreeGrafter"/>
</dbReference>
<dbReference type="PANTHER" id="PTHR10283">
    <property type="entry name" value="SOLUTE CARRIER FAMILY 13 MEMBER"/>
    <property type="match status" value="1"/>
</dbReference>
<feature type="transmembrane region" description="Helical" evidence="5">
    <location>
        <begin position="128"/>
        <end position="148"/>
    </location>
</feature>
<keyword evidence="7" id="KW-1185">Reference proteome</keyword>
<dbReference type="NCBIfam" id="TIGR00785">
    <property type="entry name" value="dass"/>
    <property type="match status" value="1"/>
</dbReference>
<evidence type="ECO:0000256" key="1">
    <source>
        <dbReference type="ARBA" id="ARBA00004141"/>
    </source>
</evidence>
<keyword evidence="2 5" id="KW-0812">Transmembrane</keyword>
<evidence type="ECO:0000313" key="6">
    <source>
        <dbReference type="EMBL" id="MBB4659901.1"/>
    </source>
</evidence>
<reference evidence="6 7" key="1">
    <citation type="submission" date="2020-08" db="EMBL/GenBank/DDBJ databases">
        <title>Genomic Encyclopedia of Type Strains, Phase IV (KMG-IV): sequencing the most valuable type-strain genomes for metagenomic binning, comparative biology and taxonomic classification.</title>
        <authorList>
            <person name="Goeker M."/>
        </authorList>
    </citation>
    <scope>NUCLEOTIDE SEQUENCE [LARGE SCALE GENOMIC DNA]</scope>
    <source>
        <strain evidence="6 7">DSM 102850</strain>
    </source>
</reference>
<feature type="transmembrane region" description="Helical" evidence="5">
    <location>
        <begin position="221"/>
        <end position="243"/>
    </location>
</feature>
<comment type="caution">
    <text evidence="6">The sequence shown here is derived from an EMBL/GenBank/DDBJ whole genome shotgun (WGS) entry which is preliminary data.</text>
</comment>
<feature type="transmembrane region" description="Helical" evidence="5">
    <location>
        <begin position="434"/>
        <end position="457"/>
    </location>
</feature>
<feature type="transmembrane region" description="Helical" evidence="5">
    <location>
        <begin position="347"/>
        <end position="372"/>
    </location>
</feature>
<feature type="transmembrane region" description="Helical" evidence="5">
    <location>
        <begin position="280"/>
        <end position="299"/>
    </location>
</feature>
<dbReference type="AlphaFoldDB" id="A0A840I6M0"/>
<feature type="transmembrane region" description="Helical" evidence="5">
    <location>
        <begin position="407"/>
        <end position="428"/>
    </location>
</feature>
<evidence type="ECO:0000256" key="3">
    <source>
        <dbReference type="ARBA" id="ARBA00022989"/>
    </source>
</evidence>
<keyword evidence="3 5" id="KW-1133">Transmembrane helix</keyword>
<evidence type="ECO:0000256" key="5">
    <source>
        <dbReference type="SAM" id="Phobius"/>
    </source>
</evidence>
<proteinExistence type="predicted"/>
<dbReference type="RefSeq" id="WP_183818952.1">
    <property type="nucleotide sequence ID" value="NZ_JACHOB010000005.1"/>
</dbReference>
<dbReference type="PANTHER" id="PTHR10283:SF82">
    <property type="entry name" value="SOLUTE CARRIER FAMILY 13 MEMBER 2"/>
    <property type="match status" value="1"/>
</dbReference>
<evidence type="ECO:0000256" key="2">
    <source>
        <dbReference type="ARBA" id="ARBA00022692"/>
    </source>
</evidence>
<feature type="transmembrane region" description="Helical" evidence="5">
    <location>
        <begin position="182"/>
        <end position="201"/>
    </location>
</feature>
<protein>
    <submittedName>
        <fullName evidence="6">Sodium-dependent dicarboxylate transporter 2/3/5</fullName>
    </submittedName>
</protein>
<evidence type="ECO:0000256" key="4">
    <source>
        <dbReference type="ARBA" id="ARBA00023136"/>
    </source>
</evidence>
<feature type="transmembrane region" description="Helical" evidence="5">
    <location>
        <begin position="469"/>
        <end position="489"/>
    </location>
</feature>
<dbReference type="GO" id="GO:0008514">
    <property type="term" value="F:organic anion transmembrane transporter activity"/>
    <property type="evidence" value="ECO:0007669"/>
    <property type="project" value="UniProtKB-ARBA"/>
</dbReference>
<feature type="transmembrane region" description="Helical" evidence="5">
    <location>
        <begin position="154"/>
        <end position="170"/>
    </location>
</feature>
<comment type="subcellular location">
    <subcellularLocation>
        <location evidence="1">Membrane</location>
        <topology evidence="1">Multi-pass membrane protein</topology>
    </subcellularLocation>
</comment>